<sequence>MSSQFGLLKARRFAPFFGTQFLGAFNDNLYKNALVVLLTFQAASWTTLTPEVL</sequence>
<gene>
    <name evidence="1" type="ORF">E4Q23_17560</name>
</gene>
<keyword evidence="2" id="KW-1185">Reference proteome</keyword>
<evidence type="ECO:0000313" key="1">
    <source>
        <dbReference type="EMBL" id="NMQ29412.1"/>
    </source>
</evidence>
<name>A0ABX1TYQ4_9PROT</name>
<protein>
    <submittedName>
        <fullName evidence="1">MFS transporter</fullName>
    </submittedName>
</protein>
<feature type="non-terminal residue" evidence="1">
    <location>
        <position position="53"/>
    </location>
</feature>
<evidence type="ECO:0000313" key="2">
    <source>
        <dbReference type="Proteomes" id="UP000749010"/>
    </source>
</evidence>
<dbReference type="EMBL" id="SPMY01000055">
    <property type="protein sequence ID" value="NMQ29412.1"/>
    <property type="molecule type" value="Genomic_DNA"/>
</dbReference>
<comment type="caution">
    <text evidence="1">The sequence shown here is derived from an EMBL/GenBank/DDBJ whole genome shotgun (WGS) entry which is preliminary data.</text>
</comment>
<organism evidence="1 2">
    <name type="scientific">Candidatus Accumulibacter phosphatis</name>
    <dbReference type="NCBI Taxonomy" id="327160"/>
    <lineage>
        <taxon>Bacteria</taxon>
        <taxon>Pseudomonadati</taxon>
        <taxon>Pseudomonadota</taxon>
        <taxon>Betaproteobacteria</taxon>
        <taxon>Candidatus Accumulibacter</taxon>
    </lineage>
</organism>
<dbReference type="Proteomes" id="UP000749010">
    <property type="component" value="Unassembled WGS sequence"/>
</dbReference>
<reference evidence="1 2" key="1">
    <citation type="submission" date="2019-03" db="EMBL/GenBank/DDBJ databases">
        <title>Metabolic reconstructions from genomes of highly enriched 'Candidatus Accumulibacter' and 'Candidatus Competibacter' bioreactor populations.</title>
        <authorList>
            <person name="Annavajhala M.K."/>
            <person name="Welles L."/>
            <person name="Abbas B."/>
            <person name="Sorokin D."/>
            <person name="Park H."/>
            <person name="Van Loosdrecht M."/>
            <person name="Chandran K."/>
        </authorList>
    </citation>
    <scope>NUCLEOTIDE SEQUENCE [LARGE SCALE GENOMIC DNA]</scope>
    <source>
        <strain evidence="1 2">SBR_S</strain>
    </source>
</reference>
<accession>A0ABX1TYQ4</accession>
<proteinExistence type="predicted"/>